<proteinExistence type="predicted"/>
<dbReference type="Proteomes" id="UP000430079">
    <property type="component" value="Unassembled WGS sequence"/>
</dbReference>
<evidence type="ECO:0000313" key="1">
    <source>
        <dbReference type="EMBL" id="GFE14825.1"/>
    </source>
</evidence>
<keyword evidence="2" id="KW-1185">Reference proteome</keyword>
<comment type="caution">
    <text evidence="1">The sequence shown here is derived from an EMBL/GenBank/DDBJ whole genome shotgun (WGS) entry which is preliminary data.</text>
</comment>
<gene>
    <name evidence="1" type="ORF">Sgleb_28720</name>
</gene>
<dbReference type="AlphaFoldDB" id="A0A640SZK7"/>
<name>A0A640SZK7_9ACTN</name>
<organism evidence="1 2">
    <name type="scientific">Streptomyces glebosus</name>
    <dbReference type="NCBI Taxonomy" id="249580"/>
    <lineage>
        <taxon>Bacteria</taxon>
        <taxon>Bacillati</taxon>
        <taxon>Actinomycetota</taxon>
        <taxon>Actinomycetes</taxon>
        <taxon>Kitasatosporales</taxon>
        <taxon>Streptomycetaceae</taxon>
        <taxon>Streptomyces</taxon>
    </lineage>
</organism>
<accession>A0A640SZK7</accession>
<evidence type="ECO:0000313" key="2">
    <source>
        <dbReference type="Proteomes" id="UP000430079"/>
    </source>
</evidence>
<protein>
    <submittedName>
        <fullName evidence="1">Uncharacterized protein</fullName>
    </submittedName>
</protein>
<sequence>MPCYGPPVAGCRRAVQLPAELVVLREVGINLESRLGDDGDGDSHLHTYAIRQVGDPPVVSISRRADDAATP</sequence>
<dbReference type="EMBL" id="BLIO01000001">
    <property type="protein sequence ID" value="GFE14825.1"/>
    <property type="molecule type" value="Genomic_DNA"/>
</dbReference>
<reference evidence="1 2" key="1">
    <citation type="submission" date="2019-12" db="EMBL/GenBank/DDBJ databases">
        <title>Whole genome shotgun sequence of Streptomyces hygroscopicus subsp. glebosus NBRC 13786.</title>
        <authorList>
            <person name="Ichikawa N."/>
            <person name="Kimura A."/>
            <person name="Kitahashi Y."/>
            <person name="Komaki H."/>
            <person name="Tamura T."/>
        </authorList>
    </citation>
    <scope>NUCLEOTIDE SEQUENCE [LARGE SCALE GENOMIC DNA]</scope>
    <source>
        <strain evidence="1 2">NBRC 13786</strain>
    </source>
</reference>